<accession>A0A4D4KJ88</accession>
<dbReference type="AlphaFoldDB" id="A0A4D4KJ88"/>
<dbReference type="EMBL" id="BJHV01000003">
    <property type="protein sequence ID" value="GDY49221.1"/>
    <property type="molecule type" value="Genomic_DNA"/>
</dbReference>
<feature type="region of interest" description="Disordered" evidence="1">
    <location>
        <begin position="165"/>
        <end position="185"/>
    </location>
</feature>
<reference evidence="2 3" key="1">
    <citation type="journal article" date="2020" name="Int. J. Syst. Evol. Microbiol.">
        <title>Reclassification of Streptomyces castelarensis and Streptomyces sporoclivatus as later heterotypic synonyms of Streptomyces antimycoticus.</title>
        <authorList>
            <person name="Komaki H."/>
            <person name="Tamura T."/>
        </authorList>
    </citation>
    <scope>NUCLEOTIDE SEQUENCE [LARGE SCALE GENOMIC DNA]</scope>
    <source>
        <strain evidence="2 3">NBRC 12839</strain>
    </source>
</reference>
<keyword evidence="3" id="KW-1185">Reference proteome</keyword>
<evidence type="ECO:0000313" key="3">
    <source>
        <dbReference type="Proteomes" id="UP000299290"/>
    </source>
</evidence>
<sequence>MDSMPRTRDAPLPTSVRAKRSWYAAGIRLACAVRRRLVSVSGLRHATAVDTVLDVTDPQTLALLRTLTPLLKATQTASNPLVTVKHGRREDRAAVYDRFIGACTAFYGGEREPSAAVDLLSALQALELRAPRNVRHAAEGFFQVITGYPYESGVLVRFTTVSGPDGSASPADEESDDSSRANTAHPKNKMFNSRLIRSRVEGISGGGSLAPMPLVDSKTFMKELRAFTEVARVDVNGLWRWWHWPMTLVPPLKRWWLAR</sequence>
<gene>
    <name evidence="2" type="ORF">SANT12839_101030</name>
</gene>
<proteinExistence type="predicted"/>
<evidence type="ECO:0000256" key="1">
    <source>
        <dbReference type="SAM" id="MobiDB-lite"/>
    </source>
</evidence>
<organism evidence="2 3">
    <name type="scientific">Streptomyces antimycoticus</name>
    <dbReference type="NCBI Taxonomy" id="68175"/>
    <lineage>
        <taxon>Bacteria</taxon>
        <taxon>Bacillati</taxon>
        <taxon>Actinomycetota</taxon>
        <taxon>Actinomycetes</taxon>
        <taxon>Kitasatosporales</taxon>
        <taxon>Streptomycetaceae</taxon>
        <taxon>Streptomyces</taxon>
        <taxon>Streptomyces violaceusniger group</taxon>
    </lineage>
</organism>
<comment type="caution">
    <text evidence="2">The sequence shown here is derived from an EMBL/GenBank/DDBJ whole genome shotgun (WGS) entry which is preliminary data.</text>
</comment>
<evidence type="ECO:0000313" key="2">
    <source>
        <dbReference type="EMBL" id="GDY49221.1"/>
    </source>
</evidence>
<dbReference type="Proteomes" id="UP000299290">
    <property type="component" value="Unassembled WGS sequence"/>
</dbReference>
<name>A0A4D4KJ88_9ACTN</name>
<protein>
    <submittedName>
        <fullName evidence="2">Uncharacterized protein</fullName>
    </submittedName>
</protein>